<dbReference type="Pfam" id="PF02779">
    <property type="entry name" value="Transket_pyr"/>
    <property type="match status" value="1"/>
</dbReference>
<dbReference type="GO" id="GO:0006098">
    <property type="term" value="P:pentose-phosphate shunt"/>
    <property type="evidence" value="ECO:0007669"/>
    <property type="project" value="TreeGrafter"/>
</dbReference>
<dbReference type="PANTHER" id="PTHR43522:SF2">
    <property type="entry name" value="TRANSKETOLASE 1-RELATED"/>
    <property type="match status" value="1"/>
</dbReference>
<dbReference type="NCBIfam" id="TIGR00232">
    <property type="entry name" value="tktlase_bact"/>
    <property type="match status" value="1"/>
</dbReference>
<evidence type="ECO:0000256" key="8">
    <source>
        <dbReference type="ARBA" id="ARBA00016662"/>
    </source>
</evidence>
<dbReference type="InterPro" id="IPR005474">
    <property type="entry name" value="Transketolase_N"/>
</dbReference>
<feature type="binding site" evidence="17">
    <location>
        <position position="470"/>
    </location>
    <ligand>
        <name>substrate</name>
    </ligand>
</feature>
<dbReference type="FunFam" id="3.40.50.970:FF:000076">
    <property type="entry name" value="Transketolase"/>
    <property type="match status" value="1"/>
</dbReference>
<feature type="binding site" evidence="17">
    <location>
        <position position="358"/>
    </location>
    <ligand>
        <name>substrate</name>
    </ligand>
</feature>
<dbReference type="InterPro" id="IPR049557">
    <property type="entry name" value="Transketolase_CS"/>
</dbReference>
<dbReference type="EMBL" id="RCCJ01000001">
    <property type="protein sequence ID" value="RLJ71547.1"/>
    <property type="molecule type" value="Genomic_DNA"/>
</dbReference>
<dbReference type="RefSeq" id="WP_121013003.1">
    <property type="nucleotide sequence ID" value="NZ_RCCJ01000001.1"/>
</dbReference>
<feature type="binding site" evidence="17">
    <location>
        <position position="34"/>
    </location>
    <ligand>
        <name>substrate</name>
    </ligand>
</feature>
<feature type="binding site" evidence="18">
    <location>
        <position position="438"/>
    </location>
    <ligand>
        <name>thiamine diphosphate</name>
        <dbReference type="ChEBI" id="CHEBI:58937"/>
    </ligand>
</feature>
<feature type="binding site" evidence="19">
    <location>
        <position position="193"/>
    </location>
    <ligand>
        <name>Mg(2+)</name>
        <dbReference type="ChEBI" id="CHEBI:18420"/>
    </ligand>
</feature>
<dbReference type="SUPFAM" id="SSF52922">
    <property type="entry name" value="TK C-terminal domain-like"/>
    <property type="match status" value="1"/>
</dbReference>
<dbReference type="InterPro" id="IPR055152">
    <property type="entry name" value="Transketolase-like_C_2"/>
</dbReference>
<dbReference type="OrthoDB" id="8732661at2"/>
<feature type="domain" description="Transketolase-like pyrimidine-binding" evidence="22">
    <location>
        <begin position="355"/>
        <end position="526"/>
    </location>
</feature>
<evidence type="ECO:0000256" key="7">
    <source>
        <dbReference type="ARBA" id="ARBA00013152"/>
    </source>
</evidence>
<evidence type="ECO:0000256" key="9">
    <source>
        <dbReference type="ARBA" id="ARBA00022679"/>
    </source>
</evidence>
<feature type="binding site" evidence="17">
    <location>
        <position position="462"/>
    </location>
    <ligand>
        <name>substrate</name>
    </ligand>
</feature>
<comment type="cofactor">
    <cofactor evidence="18">
        <name>thiamine diphosphate</name>
        <dbReference type="ChEBI" id="CHEBI:58937"/>
    </cofactor>
    <text evidence="18">Binds 1 thiamine pyrophosphate per subunit. During the reaction, the substrate forms a covalent intermediate with the cofactor.</text>
</comment>
<keyword evidence="9 21" id="KW-0808">Transferase</keyword>
<dbReference type="Gene3D" id="3.40.50.970">
    <property type="match status" value="2"/>
</dbReference>
<evidence type="ECO:0000256" key="20">
    <source>
        <dbReference type="PIRSR" id="PIRSR605478-5"/>
    </source>
</evidence>
<accession>A0A497XR94</accession>
<name>A0A497XR94_9AQUI</name>
<comment type="cofactor">
    <cofactor evidence="2">
        <name>Mn(2+)</name>
        <dbReference type="ChEBI" id="CHEBI:29035"/>
    </cofactor>
</comment>
<evidence type="ECO:0000256" key="18">
    <source>
        <dbReference type="PIRSR" id="PIRSR605478-3"/>
    </source>
</evidence>
<keyword evidence="24" id="KW-1185">Reference proteome</keyword>
<sequence length="667" mass="75092">MEPEVSSQRGIDQLVINTIRFLSVDQVEKAKSGHPGMPLGASHIIYLIYDRFLKFNPKNPKWINRDRFVLSAGHASAMLYSTLFMFGYDITIEDLKNFRQLGSKTPGHPESWLTPGVEATTGPLGQGFANAVGMALAEKYLSSYFNREGFPVIDHYTYVLCSDGDLMEGISYEAAALAGHWKLDKLIVVWDNNHISIDGDTKLAWSENVLERFKALGWDVQHIEDGYNLDLIEEAIDRAKASDKPSFISVRTNIGYGSPLQDTAKVHGAPLGPEKVIETKRRFNWPEQEFYVPEEALNYTRRHIQLGKEIEEEWEELFSRYRKEYPDLARELLRAFNKEWSLEWFEKLGRFSESMATRQASGKVLNFVADYIPTMLGGSADLSESNNTLLFNYSDFEADFPTGRNIHYGVREHAMGAIVNGMAYHGGILPYCGTFLIFSDYMRPPIRIAAMSGLQTIYVFTHDSIGLGEDGPTHQPVEQLPSLRLIPNLWVIRPADANEVRVAWKVAIGRKDGPTAIVLTRQSLPTLDRSVYPSEEYLQKGAYVLSDCEGEPDLILIGTGSEVHVALGVKDILDKRGIKARVVNFPSMEIFELQSGDYKESVLPSSVRRRVVIEAARGMCWYKYVGSEGMIVSMESFGKSAPGKVLFEHFGFTPESVAEKIIGRWFS</sequence>
<evidence type="ECO:0000256" key="14">
    <source>
        <dbReference type="ARBA" id="ARBA00049473"/>
    </source>
</evidence>
<dbReference type="Pfam" id="PF22613">
    <property type="entry name" value="Transketolase_C_1"/>
    <property type="match status" value="1"/>
</dbReference>
<evidence type="ECO:0000256" key="21">
    <source>
        <dbReference type="RuleBase" id="RU004996"/>
    </source>
</evidence>
<dbReference type="InterPro" id="IPR005475">
    <property type="entry name" value="Transketolase-like_Pyr-bd"/>
</dbReference>
<feature type="binding site" evidence="18">
    <location>
        <begin position="122"/>
        <end position="124"/>
    </location>
    <ligand>
        <name>thiamine diphosphate</name>
        <dbReference type="ChEBI" id="CHEBI:58937"/>
    </ligand>
</feature>
<evidence type="ECO:0000313" key="23">
    <source>
        <dbReference type="EMBL" id="RLJ71547.1"/>
    </source>
</evidence>
<keyword evidence="11 21" id="KW-0106">Calcium</keyword>
<dbReference type="FunFam" id="3.40.50.920:FF:000003">
    <property type="entry name" value="Transketolase"/>
    <property type="match status" value="1"/>
</dbReference>
<comment type="cofactor">
    <cofactor evidence="21">
        <name>Mg(2+)</name>
        <dbReference type="ChEBI" id="CHEBI:18420"/>
    </cofactor>
    <cofactor evidence="21">
        <name>Ca(2+)</name>
        <dbReference type="ChEBI" id="CHEBI:29108"/>
    </cofactor>
    <cofactor evidence="21">
        <name>Mn(2+)</name>
        <dbReference type="ChEBI" id="CHEBI:29035"/>
    </cofactor>
    <cofactor evidence="21">
        <name>Co(2+)</name>
        <dbReference type="ChEBI" id="CHEBI:48828"/>
    </cofactor>
    <text evidence="21">Binds 1 Mg(2+) ion per subunit. Can also utilize other divalent metal cations, such as Ca(2+), Mn(2+) and Co(2+).</text>
</comment>
<organism evidence="23 24">
    <name type="scientific">Hydrogenivirga caldilitoris</name>
    <dbReference type="NCBI Taxonomy" id="246264"/>
    <lineage>
        <taxon>Bacteria</taxon>
        <taxon>Pseudomonadati</taxon>
        <taxon>Aquificota</taxon>
        <taxon>Aquificia</taxon>
        <taxon>Aquificales</taxon>
        <taxon>Aquificaceae</taxon>
        <taxon>Hydrogenivirga</taxon>
    </lineage>
</organism>
<evidence type="ECO:0000256" key="4">
    <source>
        <dbReference type="ARBA" id="ARBA00002931"/>
    </source>
</evidence>
<dbReference type="Gene3D" id="3.40.50.920">
    <property type="match status" value="1"/>
</dbReference>
<comment type="subunit">
    <text evidence="6 21">Homodimer.</text>
</comment>
<comment type="cofactor">
    <cofactor evidence="3">
        <name>Co(2+)</name>
        <dbReference type="ChEBI" id="CHEBI:48828"/>
    </cofactor>
</comment>
<evidence type="ECO:0000256" key="19">
    <source>
        <dbReference type="PIRSR" id="PIRSR605478-4"/>
    </source>
</evidence>
<evidence type="ECO:0000313" key="24">
    <source>
        <dbReference type="Proteomes" id="UP000267841"/>
    </source>
</evidence>
<evidence type="ECO:0000256" key="3">
    <source>
        <dbReference type="ARBA" id="ARBA00001941"/>
    </source>
</evidence>
<dbReference type="CDD" id="cd07033">
    <property type="entry name" value="TPP_PYR_DXS_TK_like"/>
    <property type="match status" value="1"/>
</dbReference>
<dbReference type="InterPro" id="IPR020826">
    <property type="entry name" value="Transketolase_BS"/>
</dbReference>
<dbReference type="InterPro" id="IPR029061">
    <property type="entry name" value="THDP-binding"/>
</dbReference>
<feature type="binding site" evidence="18">
    <location>
        <position position="267"/>
    </location>
    <ligand>
        <name>thiamine diphosphate</name>
        <dbReference type="ChEBI" id="CHEBI:58937"/>
    </ligand>
</feature>
<dbReference type="SUPFAM" id="SSF52518">
    <property type="entry name" value="Thiamin diphosphate-binding fold (THDP-binding)"/>
    <property type="match status" value="2"/>
</dbReference>
<dbReference type="SMART" id="SM00861">
    <property type="entry name" value="Transket_pyr"/>
    <property type="match status" value="1"/>
</dbReference>
<proteinExistence type="inferred from homology"/>
<evidence type="ECO:0000256" key="17">
    <source>
        <dbReference type="PIRSR" id="PIRSR605478-2"/>
    </source>
</evidence>
<feature type="binding site" evidence="17">
    <location>
        <position position="474"/>
    </location>
    <ligand>
        <name>substrate</name>
    </ligand>
</feature>
<evidence type="ECO:0000256" key="12">
    <source>
        <dbReference type="ARBA" id="ARBA00022842"/>
    </source>
</evidence>
<dbReference type="FunFam" id="3.40.50.970:FF:000004">
    <property type="entry name" value="Transketolase"/>
    <property type="match status" value="1"/>
</dbReference>
<dbReference type="CDD" id="cd02012">
    <property type="entry name" value="TPP_TK"/>
    <property type="match status" value="1"/>
</dbReference>
<dbReference type="Pfam" id="PF00456">
    <property type="entry name" value="Transketolase_N"/>
    <property type="match status" value="1"/>
</dbReference>
<comment type="caution">
    <text evidence="23">The sequence shown here is derived from an EMBL/GenBank/DDBJ whole genome shotgun (WGS) entry which is preliminary data.</text>
</comment>
<protein>
    <recommendedName>
        <fullName evidence="8 15">Transketolase</fullName>
        <ecNumber evidence="7 15">2.2.1.1</ecNumber>
    </recommendedName>
</protein>
<comment type="cofactor">
    <cofactor evidence="1">
        <name>Ca(2+)</name>
        <dbReference type="ChEBI" id="CHEBI:29108"/>
    </cofactor>
</comment>
<feature type="binding site" evidence="18">
    <location>
        <position position="164"/>
    </location>
    <ligand>
        <name>thiamine diphosphate</name>
        <dbReference type="ChEBI" id="CHEBI:58937"/>
    </ligand>
</feature>
<evidence type="ECO:0000256" key="5">
    <source>
        <dbReference type="ARBA" id="ARBA00007131"/>
    </source>
</evidence>
<feature type="binding site" evidence="19">
    <location>
        <position position="195"/>
    </location>
    <ligand>
        <name>Mg(2+)</name>
        <dbReference type="ChEBI" id="CHEBI:18420"/>
    </ligand>
</feature>
<feature type="active site" description="Proton donor" evidence="16">
    <location>
        <position position="412"/>
    </location>
</feature>
<dbReference type="GO" id="GO:0004802">
    <property type="term" value="F:transketolase activity"/>
    <property type="evidence" value="ECO:0007669"/>
    <property type="project" value="UniProtKB-UniRule"/>
</dbReference>
<reference evidence="23 24" key="1">
    <citation type="submission" date="2018-10" db="EMBL/GenBank/DDBJ databases">
        <title>Genomic Encyclopedia of Archaeal and Bacterial Type Strains, Phase II (KMG-II): from individual species to whole genera.</title>
        <authorList>
            <person name="Goeker M."/>
        </authorList>
    </citation>
    <scope>NUCLEOTIDE SEQUENCE [LARGE SCALE GENOMIC DNA]</scope>
    <source>
        <strain evidence="23 24">DSM 16510</strain>
    </source>
</reference>
<evidence type="ECO:0000256" key="1">
    <source>
        <dbReference type="ARBA" id="ARBA00001913"/>
    </source>
</evidence>
<dbReference type="InterPro" id="IPR009014">
    <property type="entry name" value="Transketo_C/PFOR_II"/>
</dbReference>
<feature type="binding site" evidence="17">
    <location>
        <position position="521"/>
    </location>
    <ligand>
        <name>substrate</name>
    </ligand>
</feature>
<evidence type="ECO:0000256" key="16">
    <source>
        <dbReference type="PIRSR" id="PIRSR605478-1"/>
    </source>
</evidence>
<evidence type="ECO:0000256" key="6">
    <source>
        <dbReference type="ARBA" id="ARBA00011738"/>
    </source>
</evidence>
<evidence type="ECO:0000256" key="13">
    <source>
        <dbReference type="ARBA" id="ARBA00023052"/>
    </source>
</evidence>
<feature type="site" description="Important for catalytic activity" evidence="20">
    <location>
        <position position="34"/>
    </location>
</feature>
<dbReference type="Proteomes" id="UP000267841">
    <property type="component" value="Unassembled WGS sequence"/>
</dbReference>
<evidence type="ECO:0000256" key="2">
    <source>
        <dbReference type="ARBA" id="ARBA00001936"/>
    </source>
</evidence>
<dbReference type="AlphaFoldDB" id="A0A497XR94"/>
<comment type="function">
    <text evidence="4 21">Catalyzes the transfer of a two-carbon ketol group from a ketose donor to an aldose acceptor, via a covalent intermediate with the cofactor thiamine pyrophosphate.</text>
</comment>
<dbReference type="PROSITE" id="PS00801">
    <property type="entry name" value="TRANSKETOLASE_1"/>
    <property type="match status" value="1"/>
</dbReference>
<keyword evidence="13 18" id="KW-0786">Thiamine pyrophosphate</keyword>
<comment type="catalytic activity">
    <reaction evidence="14 21">
        <text>D-sedoheptulose 7-phosphate + D-glyceraldehyde 3-phosphate = aldehydo-D-ribose 5-phosphate + D-xylulose 5-phosphate</text>
        <dbReference type="Rhea" id="RHEA:10508"/>
        <dbReference type="ChEBI" id="CHEBI:57483"/>
        <dbReference type="ChEBI" id="CHEBI:57737"/>
        <dbReference type="ChEBI" id="CHEBI:58273"/>
        <dbReference type="ChEBI" id="CHEBI:59776"/>
        <dbReference type="EC" id="2.2.1.1"/>
    </reaction>
</comment>
<comment type="cofactor">
    <cofactor evidence="19">
        <name>Mg(2+)</name>
        <dbReference type="ChEBI" id="CHEBI:18420"/>
    </cofactor>
    <text evidence="19">Binds 1 Mg(2+) ion per subunit. Can also utilize other divalent metal cations, such as Ca(2+), Mn(2+) and Co(2+).</text>
</comment>
<dbReference type="PANTHER" id="PTHR43522">
    <property type="entry name" value="TRANSKETOLASE"/>
    <property type="match status" value="1"/>
</dbReference>
<feature type="binding site" evidence="18">
    <location>
        <position position="74"/>
    </location>
    <ligand>
        <name>thiamine diphosphate</name>
        <dbReference type="ChEBI" id="CHEBI:58937"/>
    </ligand>
</feature>
<dbReference type="InterPro" id="IPR005478">
    <property type="entry name" value="Transketolase_bac-like"/>
</dbReference>
<feature type="binding site" evidence="17">
    <location>
        <position position="385"/>
    </location>
    <ligand>
        <name>substrate</name>
    </ligand>
</feature>
<keyword evidence="12 19" id="KW-0460">Magnesium</keyword>
<evidence type="ECO:0000256" key="11">
    <source>
        <dbReference type="ARBA" id="ARBA00022837"/>
    </source>
</evidence>
<dbReference type="InterPro" id="IPR033247">
    <property type="entry name" value="Transketolase_fam"/>
</dbReference>
<dbReference type="EC" id="2.2.1.1" evidence="7 15"/>
<keyword evidence="10 19" id="KW-0479">Metal-binding</keyword>
<dbReference type="GO" id="GO:0005829">
    <property type="term" value="C:cytosol"/>
    <property type="evidence" value="ECO:0007669"/>
    <property type="project" value="TreeGrafter"/>
</dbReference>
<feature type="binding site" evidence="19">
    <location>
        <position position="163"/>
    </location>
    <ligand>
        <name>Mg(2+)</name>
        <dbReference type="ChEBI" id="CHEBI:18420"/>
    </ligand>
</feature>
<feature type="site" description="Important for catalytic activity" evidence="20">
    <location>
        <position position="267"/>
    </location>
</feature>
<feature type="binding site" evidence="17">
    <location>
        <position position="267"/>
    </location>
    <ligand>
        <name>substrate</name>
    </ligand>
</feature>
<evidence type="ECO:0000256" key="15">
    <source>
        <dbReference type="NCBIfam" id="TIGR00232"/>
    </source>
</evidence>
<evidence type="ECO:0000256" key="10">
    <source>
        <dbReference type="ARBA" id="ARBA00022723"/>
    </source>
</evidence>
<dbReference type="PROSITE" id="PS00802">
    <property type="entry name" value="TRANSKETOLASE_2"/>
    <property type="match status" value="1"/>
</dbReference>
<dbReference type="GO" id="GO:0046872">
    <property type="term" value="F:metal ion binding"/>
    <property type="evidence" value="ECO:0007669"/>
    <property type="project" value="UniProtKB-KW"/>
</dbReference>
<evidence type="ECO:0000259" key="22">
    <source>
        <dbReference type="SMART" id="SM00861"/>
    </source>
</evidence>
<gene>
    <name evidence="23" type="ORF">BCF55_1850</name>
</gene>
<comment type="similarity">
    <text evidence="5 21">Belongs to the transketolase family.</text>
</comment>
<feature type="binding site" evidence="18">
    <location>
        <position position="193"/>
    </location>
    <ligand>
        <name>thiamine diphosphate</name>
        <dbReference type="ChEBI" id="CHEBI:58937"/>
    </ligand>
</feature>